<feature type="transmembrane region" description="Helical" evidence="6">
    <location>
        <begin position="84"/>
        <end position="102"/>
    </location>
</feature>
<dbReference type="PATRIC" id="fig|1434123.4.peg.2877"/>
<evidence type="ECO:0000313" key="9">
    <source>
        <dbReference type="Proteomes" id="UP000033096"/>
    </source>
</evidence>
<evidence type="ECO:0000259" key="7">
    <source>
        <dbReference type="Pfam" id="PF01757"/>
    </source>
</evidence>
<accession>A0A0E3Q747</accession>
<protein>
    <submittedName>
        <fullName evidence="8">Membrane protein, putative</fullName>
    </submittedName>
</protein>
<evidence type="ECO:0000256" key="5">
    <source>
        <dbReference type="ARBA" id="ARBA00023136"/>
    </source>
</evidence>
<evidence type="ECO:0000256" key="2">
    <source>
        <dbReference type="ARBA" id="ARBA00022475"/>
    </source>
</evidence>
<dbReference type="HOGENOM" id="CLU_047714_0_0_2"/>
<evidence type="ECO:0000256" key="3">
    <source>
        <dbReference type="ARBA" id="ARBA00022692"/>
    </source>
</evidence>
<evidence type="ECO:0000256" key="1">
    <source>
        <dbReference type="ARBA" id="ARBA00004651"/>
    </source>
</evidence>
<dbReference type="GO" id="GO:0009246">
    <property type="term" value="P:enterobacterial common antigen biosynthetic process"/>
    <property type="evidence" value="ECO:0007669"/>
    <property type="project" value="TreeGrafter"/>
</dbReference>
<dbReference type="GeneID" id="24810837"/>
<keyword evidence="4 6" id="KW-1133">Transmembrane helix</keyword>
<keyword evidence="5 6" id="KW-0472">Membrane</keyword>
<dbReference type="PANTHER" id="PTHR40074:SF2">
    <property type="entry name" value="O-ACETYLTRANSFERASE WECH"/>
    <property type="match status" value="1"/>
</dbReference>
<dbReference type="PANTHER" id="PTHR40074">
    <property type="entry name" value="O-ACETYLTRANSFERASE WECH"/>
    <property type="match status" value="1"/>
</dbReference>
<dbReference type="RefSeq" id="WP_048121418.1">
    <property type="nucleotide sequence ID" value="NZ_CP009520.1"/>
</dbReference>
<keyword evidence="2" id="KW-1003">Cell membrane</keyword>
<feature type="transmembrane region" description="Helical" evidence="6">
    <location>
        <begin position="125"/>
        <end position="145"/>
    </location>
</feature>
<feature type="transmembrane region" description="Helical" evidence="6">
    <location>
        <begin position="183"/>
        <end position="201"/>
    </location>
</feature>
<name>A0A0E3Q747_9EURY</name>
<evidence type="ECO:0000256" key="4">
    <source>
        <dbReference type="ARBA" id="ARBA00022989"/>
    </source>
</evidence>
<feature type="transmembrane region" description="Helical" evidence="6">
    <location>
        <begin position="12"/>
        <end position="29"/>
    </location>
</feature>
<feature type="transmembrane region" description="Helical" evidence="6">
    <location>
        <begin position="323"/>
        <end position="341"/>
    </location>
</feature>
<feature type="domain" description="Acyltransferase 3" evidence="7">
    <location>
        <begin position="11"/>
        <end position="338"/>
    </location>
</feature>
<dbReference type="GO" id="GO:0016413">
    <property type="term" value="F:O-acetyltransferase activity"/>
    <property type="evidence" value="ECO:0007669"/>
    <property type="project" value="TreeGrafter"/>
</dbReference>
<dbReference type="EMBL" id="CP009520">
    <property type="protein sequence ID" value="AKB44622.1"/>
    <property type="molecule type" value="Genomic_DNA"/>
</dbReference>
<evidence type="ECO:0000313" key="8">
    <source>
        <dbReference type="EMBL" id="AKB44622.1"/>
    </source>
</evidence>
<feature type="transmembrane region" description="Helical" evidence="6">
    <location>
        <begin position="157"/>
        <end position="177"/>
    </location>
</feature>
<dbReference type="STRING" id="1434123.MSVAZ_2353"/>
<gene>
    <name evidence="8" type="ORF">MSVAZ_2353</name>
</gene>
<feature type="transmembrane region" description="Helical" evidence="6">
    <location>
        <begin position="210"/>
        <end position="232"/>
    </location>
</feature>
<dbReference type="GO" id="GO:0005886">
    <property type="term" value="C:plasma membrane"/>
    <property type="evidence" value="ECO:0007669"/>
    <property type="project" value="UniProtKB-SubCell"/>
</dbReference>
<dbReference type="InterPro" id="IPR002656">
    <property type="entry name" value="Acyl_transf_3_dom"/>
</dbReference>
<dbReference type="Pfam" id="PF01757">
    <property type="entry name" value="Acyl_transf_3"/>
    <property type="match status" value="1"/>
</dbReference>
<dbReference type="AlphaFoldDB" id="A0A0E3Q747"/>
<sequence length="352" mass="40418">MDNITKNNRLLWIDIIRIIAIIAVVAIHVEDSFIFYWNKIPLTDWWASNIYNGFIRFPVPIFLILSGYLLLDKQEDDEIFFSKRFSKVVIPLVAWSMIYWIFKNNYNVLSLFTVNFVQQLFANKIYFHLYFLYVIIGLYLITPLLRRILVHASAYDVRYYLVLWLFFVPISSLLGLLGYRNGIPLVAATWDFGFFFIGYVIKKTRITKKIVYLSSLLVIVSIVVTIIGTYYLTGRSEYFYGSVHVLFAITSVIYSPCLFILIKAIFSRFSVGIGSASGKLINAIGRATMGIYLVHPMLLHFIVHGVSGIRLLSVKVLSPIVSIPLVTFLLVVLSFIIVLILQKVPLLKKIVP</sequence>
<dbReference type="KEGG" id="mvc:MSVAZ_2353"/>
<dbReference type="Proteomes" id="UP000033096">
    <property type="component" value="Chromosome"/>
</dbReference>
<organism evidence="8 9">
    <name type="scientific">Methanosarcina vacuolata Z-761</name>
    <dbReference type="NCBI Taxonomy" id="1434123"/>
    <lineage>
        <taxon>Archaea</taxon>
        <taxon>Methanobacteriati</taxon>
        <taxon>Methanobacteriota</taxon>
        <taxon>Stenosarchaea group</taxon>
        <taxon>Methanomicrobia</taxon>
        <taxon>Methanosarcinales</taxon>
        <taxon>Methanosarcinaceae</taxon>
        <taxon>Methanosarcina</taxon>
    </lineage>
</organism>
<keyword evidence="3 6" id="KW-0812">Transmembrane</keyword>
<feature type="transmembrane region" description="Helical" evidence="6">
    <location>
        <begin position="49"/>
        <end position="72"/>
    </location>
</feature>
<keyword evidence="9" id="KW-1185">Reference proteome</keyword>
<feature type="transmembrane region" description="Helical" evidence="6">
    <location>
        <begin position="238"/>
        <end position="262"/>
    </location>
</feature>
<comment type="subcellular location">
    <subcellularLocation>
        <location evidence="1">Cell membrane</location>
        <topology evidence="1">Multi-pass membrane protein</topology>
    </subcellularLocation>
</comment>
<evidence type="ECO:0000256" key="6">
    <source>
        <dbReference type="SAM" id="Phobius"/>
    </source>
</evidence>
<proteinExistence type="predicted"/>
<reference evidence="8 9" key="1">
    <citation type="submission" date="2014-07" db="EMBL/GenBank/DDBJ databases">
        <title>Methanogenic archaea and the global carbon cycle.</title>
        <authorList>
            <person name="Henriksen J.R."/>
            <person name="Luke J."/>
            <person name="Reinhart S."/>
            <person name="Benedict M.N."/>
            <person name="Youngblut N.D."/>
            <person name="Metcalf M.E."/>
            <person name="Whitaker R.J."/>
            <person name="Metcalf W.W."/>
        </authorList>
    </citation>
    <scope>NUCLEOTIDE SEQUENCE [LARGE SCALE GENOMIC DNA]</scope>
    <source>
        <strain evidence="8 9">Z-761</strain>
    </source>
</reference>
<feature type="transmembrane region" description="Helical" evidence="6">
    <location>
        <begin position="283"/>
        <end position="303"/>
    </location>
</feature>